<evidence type="ECO:0000259" key="7">
    <source>
        <dbReference type="Pfam" id="PF04377"/>
    </source>
</evidence>
<dbReference type="InterPro" id="IPR016181">
    <property type="entry name" value="Acyl_CoA_acyltransferase"/>
</dbReference>
<accession>A0A1A0HG58</accession>
<dbReference type="InterPro" id="IPR007472">
    <property type="entry name" value="N-end_Aminoacyl_Trfase_C"/>
</dbReference>
<dbReference type="AlphaFoldDB" id="A0A1A0HG58"/>
<evidence type="ECO:0000313" key="9">
    <source>
        <dbReference type="Proteomes" id="UP000092555"/>
    </source>
</evidence>
<organism evidence="8 9">
    <name type="scientific">Metschnikowia bicuspidata var. bicuspidata NRRL YB-4993</name>
    <dbReference type="NCBI Taxonomy" id="869754"/>
    <lineage>
        <taxon>Eukaryota</taxon>
        <taxon>Fungi</taxon>
        <taxon>Dikarya</taxon>
        <taxon>Ascomycota</taxon>
        <taxon>Saccharomycotina</taxon>
        <taxon>Pichiomycetes</taxon>
        <taxon>Metschnikowiaceae</taxon>
        <taxon>Metschnikowia</taxon>
    </lineage>
</organism>
<keyword evidence="4" id="KW-0012">Acyltransferase</keyword>
<dbReference type="Proteomes" id="UP000092555">
    <property type="component" value="Unassembled WGS sequence"/>
</dbReference>
<feature type="compositionally biased region" description="Acidic residues" evidence="5">
    <location>
        <begin position="344"/>
        <end position="381"/>
    </location>
</feature>
<name>A0A1A0HG58_9ASCO</name>
<comment type="caution">
    <text evidence="8">The sequence shown here is derived from an EMBL/GenBank/DDBJ whole genome shotgun (WGS) entry which is preliminary data.</text>
</comment>
<dbReference type="PANTHER" id="PTHR21367">
    <property type="entry name" value="ARGININE-TRNA-PROTEIN TRANSFERASE 1"/>
    <property type="match status" value="1"/>
</dbReference>
<dbReference type="Pfam" id="PF04377">
    <property type="entry name" value="ATE_C"/>
    <property type="match status" value="1"/>
</dbReference>
<comment type="similarity">
    <text evidence="1">Belongs to the R-transferase family.</text>
</comment>
<feature type="compositionally biased region" description="Basic and acidic residues" evidence="5">
    <location>
        <begin position="415"/>
        <end position="429"/>
    </location>
</feature>
<evidence type="ECO:0000256" key="2">
    <source>
        <dbReference type="ARBA" id="ARBA00012025"/>
    </source>
</evidence>
<protein>
    <recommendedName>
        <fullName evidence="2">arginyltransferase</fullName>
        <ecNumber evidence="2">2.3.2.8</ecNumber>
    </recommendedName>
</protein>
<dbReference type="GeneID" id="30028433"/>
<feature type="compositionally biased region" description="Basic and acidic residues" evidence="5">
    <location>
        <begin position="382"/>
        <end position="401"/>
    </location>
</feature>
<dbReference type="EC" id="2.3.2.8" evidence="2"/>
<evidence type="ECO:0000256" key="4">
    <source>
        <dbReference type="ARBA" id="ARBA00023315"/>
    </source>
</evidence>
<proteinExistence type="inferred from homology"/>
<dbReference type="OrthoDB" id="74183at2759"/>
<dbReference type="RefSeq" id="XP_018713630.1">
    <property type="nucleotide sequence ID" value="XM_018855457.1"/>
</dbReference>
<dbReference type="GO" id="GO:0004057">
    <property type="term" value="F:arginyl-tRNA--protein transferase activity"/>
    <property type="evidence" value="ECO:0007669"/>
    <property type="project" value="UniProtKB-EC"/>
</dbReference>
<dbReference type="SUPFAM" id="SSF55729">
    <property type="entry name" value="Acyl-CoA N-acyltransferases (Nat)"/>
    <property type="match status" value="1"/>
</dbReference>
<dbReference type="PANTHER" id="PTHR21367:SF1">
    <property type="entry name" value="ARGINYL-TRNA--PROTEIN TRANSFERASE 1"/>
    <property type="match status" value="1"/>
</dbReference>
<keyword evidence="9" id="KW-1185">Reference proteome</keyword>
<evidence type="ECO:0000259" key="6">
    <source>
        <dbReference type="Pfam" id="PF04376"/>
    </source>
</evidence>
<dbReference type="STRING" id="869754.A0A1A0HG58"/>
<dbReference type="EMBL" id="LXTC01000001">
    <property type="protein sequence ID" value="OBA23149.1"/>
    <property type="molecule type" value="Genomic_DNA"/>
</dbReference>
<evidence type="ECO:0000256" key="3">
    <source>
        <dbReference type="ARBA" id="ARBA00022679"/>
    </source>
</evidence>
<feature type="domain" description="N-end rule aminoacyl transferase C-terminal" evidence="7">
    <location>
        <begin position="163"/>
        <end position="311"/>
    </location>
</feature>
<sequence>MVLERREPLVITRPYYLESSDCGYCHCKPKAVSPAKKTYPAETNIPPAPTHVTIGCKVEQMSCADYDDFINLGFRRLGDFLYKGDMLRGCCRMYTIRTQLAQMALSKEHRQVVNRFKRAIGEKPGGKAGHVTNARFSLASLIEAEQQSTRFCTRFEPATFSEEKFALYKRYQTVVHHDKPEKVTKALFTDFLCKSPFLDHEAEGHAAQWRELNTWVASWKAGKAAHVTRLGPTHECYYLDGKLIAVSVLDFLPSGVSSVYLIWDPDHAHLSLGTLLGVREVQMCHELNLGYYYLGYYMEDCTKMRYKKKFGGELLDVCNETFVPLEKVRPMMADDGFWVITEDGHEEDESGEESEVESGEESEVESGEGSEESEVESGEGSEVERSEVEKKSEVGSGKESEVQGVCRITNQSENANKKDGRSKDNKSGEDTAPTQQRQDCKTGCGKICCGKSKPGPEDTTESELDEGEHELTLSGLPGAWRHNIVDVSQQIYSNKETYKTAEIAEKVLGSQLGCSASELPRVLPGAIPLVQLVSWIEENALDLGLPVTVYSTRTGRLHECDLGELPPTERNHVIDFLRLFGLERTQTAIILV</sequence>
<dbReference type="GO" id="GO:0005737">
    <property type="term" value="C:cytoplasm"/>
    <property type="evidence" value="ECO:0007669"/>
    <property type="project" value="TreeGrafter"/>
</dbReference>
<keyword evidence="3" id="KW-0808">Transferase</keyword>
<gene>
    <name evidence="8" type="ORF">METBIDRAFT_29681</name>
</gene>
<reference evidence="8 9" key="1">
    <citation type="submission" date="2016-05" db="EMBL/GenBank/DDBJ databases">
        <title>Comparative genomics of biotechnologically important yeasts.</title>
        <authorList>
            <consortium name="DOE Joint Genome Institute"/>
            <person name="Riley R."/>
            <person name="Haridas S."/>
            <person name="Wolfe K.H."/>
            <person name="Lopes M.R."/>
            <person name="Hittinger C.T."/>
            <person name="Goker M."/>
            <person name="Salamov A."/>
            <person name="Wisecaver J."/>
            <person name="Long T.M."/>
            <person name="Aerts A.L."/>
            <person name="Barry K."/>
            <person name="Choi C."/>
            <person name="Clum A."/>
            <person name="Coughlan A.Y."/>
            <person name="Deshpande S."/>
            <person name="Douglass A.P."/>
            <person name="Hanson S.J."/>
            <person name="Klenk H.-P."/>
            <person name="LaButti K."/>
            <person name="Lapidus A."/>
            <person name="Lindquist E."/>
            <person name="Lipzen A."/>
            <person name="Meier-kolthoff J.P."/>
            <person name="Ohm R.A."/>
            <person name="Otillar R.P."/>
            <person name="Pangilinan J."/>
            <person name="Peng Y."/>
            <person name="Rokas A."/>
            <person name="Rosa C.A."/>
            <person name="Scheuner C."/>
            <person name="Sibirny A.A."/>
            <person name="Slot J.C."/>
            <person name="Stielow J.B."/>
            <person name="Sun H."/>
            <person name="Kurtzman C.P."/>
            <person name="Blackwell M."/>
            <person name="Grigoriev I.V."/>
            <person name="Jeffries T.W."/>
        </authorList>
    </citation>
    <scope>NUCLEOTIDE SEQUENCE [LARGE SCALE GENOMIC DNA]</scope>
    <source>
        <strain evidence="8 9">NRRL YB-4993</strain>
    </source>
</reference>
<feature type="domain" description="N-end aminoacyl transferase N-terminal" evidence="6">
    <location>
        <begin position="20"/>
        <end position="111"/>
    </location>
</feature>
<feature type="region of interest" description="Disordered" evidence="5">
    <location>
        <begin position="344"/>
        <end position="441"/>
    </location>
</feature>
<evidence type="ECO:0000256" key="5">
    <source>
        <dbReference type="SAM" id="MobiDB-lite"/>
    </source>
</evidence>
<evidence type="ECO:0000313" key="8">
    <source>
        <dbReference type="EMBL" id="OBA23149.1"/>
    </source>
</evidence>
<evidence type="ECO:0000256" key="1">
    <source>
        <dbReference type="ARBA" id="ARBA00009991"/>
    </source>
</evidence>
<dbReference type="InterPro" id="IPR007471">
    <property type="entry name" value="N-end_Aminoacyl_Trfase_N"/>
</dbReference>
<dbReference type="InterPro" id="IPR030700">
    <property type="entry name" value="N-end_Aminoacyl_Trfase"/>
</dbReference>
<dbReference type="Pfam" id="PF04376">
    <property type="entry name" value="ATE_N"/>
    <property type="match status" value="1"/>
</dbReference>